<organism evidence="1 2">
    <name type="scientific">Microbotryum silenes-dioicae</name>
    <dbReference type="NCBI Taxonomy" id="796604"/>
    <lineage>
        <taxon>Eukaryota</taxon>
        <taxon>Fungi</taxon>
        <taxon>Dikarya</taxon>
        <taxon>Basidiomycota</taxon>
        <taxon>Pucciniomycotina</taxon>
        <taxon>Microbotryomycetes</taxon>
        <taxon>Microbotryales</taxon>
        <taxon>Microbotryaceae</taxon>
        <taxon>Microbotryum</taxon>
    </lineage>
</organism>
<evidence type="ECO:0000313" key="2">
    <source>
        <dbReference type="Proteomes" id="UP000249464"/>
    </source>
</evidence>
<reference evidence="1 2" key="1">
    <citation type="submission" date="2016-11" db="EMBL/GenBank/DDBJ databases">
        <authorList>
            <person name="Jaros S."/>
            <person name="Januszkiewicz K."/>
            <person name="Wedrychowicz H."/>
        </authorList>
    </citation>
    <scope>NUCLEOTIDE SEQUENCE [LARGE SCALE GENOMIC DNA]</scope>
</reference>
<protein>
    <submittedName>
        <fullName evidence="1">BQ5605_C026g10253 protein</fullName>
    </submittedName>
</protein>
<gene>
    <name evidence="1" type="primary">BQ5605_C026g10253</name>
    <name evidence="1" type="ORF">BQ5605_C026G10253</name>
</gene>
<proteinExistence type="predicted"/>
<keyword evidence="2" id="KW-1185">Reference proteome</keyword>
<dbReference type="AlphaFoldDB" id="A0A2X0PM67"/>
<sequence>MACSKSRSASDRTKPRIDLPLTIRSCLTVAAFTNPSKMFAPSNSPEATPCANRRYTVP</sequence>
<accession>A0A2X0PM67</accession>
<dbReference type="Proteomes" id="UP000249464">
    <property type="component" value="Unassembled WGS sequence"/>
</dbReference>
<dbReference type="EMBL" id="FQNC01000088">
    <property type="protein sequence ID" value="SGZ28019.1"/>
    <property type="molecule type" value="Genomic_DNA"/>
</dbReference>
<evidence type="ECO:0000313" key="1">
    <source>
        <dbReference type="EMBL" id="SGZ28019.1"/>
    </source>
</evidence>
<name>A0A2X0PM67_9BASI</name>